<dbReference type="SUPFAM" id="SSF56300">
    <property type="entry name" value="Metallo-dependent phosphatases"/>
    <property type="match status" value="1"/>
</dbReference>
<keyword evidence="4" id="KW-0904">Protein phosphatase</keyword>
<dbReference type="Proteomes" id="UP001303046">
    <property type="component" value="Unassembled WGS sequence"/>
</dbReference>
<keyword evidence="3 8" id="KW-0378">Hydrolase</keyword>
<dbReference type="EC" id="3.1.3.16" evidence="8"/>
<dbReference type="InterPro" id="IPR004843">
    <property type="entry name" value="Calcineurin-like_PHP"/>
</dbReference>
<evidence type="ECO:0000259" key="11">
    <source>
        <dbReference type="PROSITE" id="PS00125"/>
    </source>
</evidence>
<dbReference type="Pfam" id="PF00149">
    <property type="entry name" value="Metallophos"/>
    <property type="match status" value="1"/>
</dbReference>
<dbReference type="PRINTS" id="PR00114">
    <property type="entry name" value="STPHPHTASE"/>
</dbReference>
<dbReference type="PROSITE" id="PS00125">
    <property type="entry name" value="SER_THR_PHOSPHATASE"/>
    <property type="match status" value="1"/>
</dbReference>
<evidence type="ECO:0000256" key="4">
    <source>
        <dbReference type="ARBA" id="ARBA00022912"/>
    </source>
</evidence>
<proteinExistence type="inferred from homology"/>
<keyword evidence="10" id="KW-0472">Membrane</keyword>
<evidence type="ECO:0000313" key="12">
    <source>
        <dbReference type="EMBL" id="KAK6754275.1"/>
    </source>
</evidence>
<feature type="domain" description="Serine/threonine specific protein phosphatases" evidence="11">
    <location>
        <begin position="497"/>
        <end position="502"/>
    </location>
</feature>
<evidence type="ECO:0000256" key="1">
    <source>
        <dbReference type="ARBA" id="ARBA00001936"/>
    </source>
</evidence>
<name>A0ABR1DW84_NECAM</name>
<evidence type="ECO:0000256" key="6">
    <source>
        <dbReference type="ARBA" id="ARBA00047761"/>
    </source>
</evidence>
<feature type="compositionally biased region" description="Basic and acidic residues" evidence="9">
    <location>
        <begin position="701"/>
        <end position="710"/>
    </location>
</feature>
<evidence type="ECO:0000256" key="7">
    <source>
        <dbReference type="ARBA" id="ARBA00048336"/>
    </source>
</evidence>
<comment type="cofactor">
    <cofactor evidence="1">
        <name>Mn(2+)</name>
        <dbReference type="ChEBI" id="CHEBI:29035"/>
    </cofactor>
</comment>
<dbReference type="InterPro" id="IPR029052">
    <property type="entry name" value="Metallo-depent_PP-like"/>
</dbReference>
<evidence type="ECO:0000256" key="2">
    <source>
        <dbReference type="ARBA" id="ARBA00022723"/>
    </source>
</evidence>
<keyword evidence="5" id="KW-0464">Manganese</keyword>
<reference evidence="12 13" key="1">
    <citation type="submission" date="2023-08" db="EMBL/GenBank/DDBJ databases">
        <title>A Necator americanus chromosomal reference genome.</title>
        <authorList>
            <person name="Ilik V."/>
            <person name="Petrzelkova K.J."/>
            <person name="Pardy F."/>
            <person name="Fuh T."/>
            <person name="Niatou-Singa F.S."/>
            <person name="Gouil Q."/>
            <person name="Baker L."/>
            <person name="Ritchie M.E."/>
            <person name="Jex A.R."/>
            <person name="Gazzola D."/>
            <person name="Li H."/>
            <person name="Toshio Fujiwara R."/>
            <person name="Zhan B."/>
            <person name="Aroian R.V."/>
            <person name="Pafco B."/>
            <person name="Schwarz E.M."/>
        </authorList>
    </citation>
    <scope>NUCLEOTIDE SEQUENCE [LARGE SCALE GENOMIC DNA]</scope>
    <source>
        <strain evidence="12 13">Aroian</strain>
        <tissue evidence="12">Whole animal</tissue>
    </source>
</reference>
<dbReference type="InterPro" id="IPR006186">
    <property type="entry name" value="Ser/Thr-sp_prot-phosphatase"/>
</dbReference>
<keyword evidence="2" id="KW-0479">Metal-binding</keyword>
<evidence type="ECO:0000256" key="10">
    <source>
        <dbReference type="SAM" id="Phobius"/>
    </source>
</evidence>
<keyword evidence="10" id="KW-0812">Transmembrane</keyword>
<dbReference type="SMART" id="SM00156">
    <property type="entry name" value="PP2Ac"/>
    <property type="match status" value="1"/>
</dbReference>
<feature type="transmembrane region" description="Helical" evidence="10">
    <location>
        <begin position="277"/>
        <end position="297"/>
    </location>
</feature>
<keyword evidence="10" id="KW-1133">Transmembrane helix</keyword>
<gene>
    <name evidence="12" type="primary">Necator_chrV.g18129</name>
    <name evidence="12" type="ORF">RB195_013338</name>
</gene>
<sequence>MPKIKNKVVRVKTSSVEHSSKNIHLEFVAYTIKVDSPCKVEDVKLDFKSGRENSESSEKEVELWKWNPMLAIIHSRQQTLMSSAIRKLKQYHKYKGVHLCWLIRYKPVFIVSLREPVVMLYCLLFSTTVAASEVRGNTSCFDGKISSDGSVRTAKLTIYHCSSSVIARQLDVICTQLTIFTDQVFIIRRVIEIWQRCSRSMQIVFLDFESAFDSLHRRRLFNGLHASEVPGTFVRLLDDINQRTTAALRIQPCCDTHLCNTLSFFHLNRTRSYAKQYIGHFVILIIVIAKLLILLIINCGPPDPFDKNPRFEERIHLDLTQFSIQPKLNANETNYVIEQISRGTSEPTSASLENLAVNAVLTYSTTDRMTYREAKDQAKLTDINCSSPLGEILNSVIRLGPCEINWDYDVVGVILAAAYKTLMEEPTVLELSAPITIYGDIHGQYSDVWRWFHANGWPPDTRCLFLGDYVDRGRHSTEVLMFLLLLKIVLPKSVYLIRGNHEDPPVNKAYNFQSEVRTRFSRRLFKKLYRKIGKVFSAMPIACVINQQIMCFHGGLSPRINTIAEIAALRKPIVTNKRIDLHIDIMWSDPHVDVWGFGPNTFRDAAGVGVGYVFGPIQIRKFVKRNKLSLIVRGHQPPMSGYERIGKHLLTIFSTAGYRVKDDIGNMSASLVIGEDGEMNIVRIQIGEPLKLKRQRYKMEKGDRYRDCGKPKQKHSSTGDEYS</sequence>
<feature type="region of interest" description="Disordered" evidence="9">
    <location>
        <begin position="701"/>
        <end position="723"/>
    </location>
</feature>
<comment type="caution">
    <text evidence="12">The sequence shown here is derived from an EMBL/GenBank/DDBJ whole genome shotgun (WGS) entry which is preliminary data.</text>
</comment>
<comment type="catalytic activity">
    <reaction evidence="7 8">
        <text>O-phospho-L-threonyl-[protein] + H2O = L-threonyl-[protein] + phosphate</text>
        <dbReference type="Rhea" id="RHEA:47004"/>
        <dbReference type="Rhea" id="RHEA-COMP:11060"/>
        <dbReference type="Rhea" id="RHEA-COMP:11605"/>
        <dbReference type="ChEBI" id="CHEBI:15377"/>
        <dbReference type="ChEBI" id="CHEBI:30013"/>
        <dbReference type="ChEBI" id="CHEBI:43474"/>
        <dbReference type="ChEBI" id="CHEBI:61977"/>
        <dbReference type="EC" id="3.1.3.16"/>
    </reaction>
</comment>
<dbReference type="PANTHER" id="PTHR11668:SF300">
    <property type="entry name" value="SERINE_THREONINE-PROTEIN PHOSPHATASE"/>
    <property type="match status" value="1"/>
</dbReference>
<accession>A0ABR1DW84</accession>
<evidence type="ECO:0000256" key="9">
    <source>
        <dbReference type="SAM" id="MobiDB-lite"/>
    </source>
</evidence>
<dbReference type="EMBL" id="JAVFWL010000005">
    <property type="protein sequence ID" value="KAK6754275.1"/>
    <property type="molecule type" value="Genomic_DNA"/>
</dbReference>
<protein>
    <recommendedName>
        <fullName evidence="8">Serine/threonine-protein phosphatase</fullName>
        <ecNumber evidence="8">3.1.3.16</ecNumber>
    </recommendedName>
</protein>
<evidence type="ECO:0000313" key="13">
    <source>
        <dbReference type="Proteomes" id="UP001303046"/>
    </source>
</evidence>
<comment type="similarity">
    <text evidence="8">Belongs to the PPP phosphatase family.</text>
</comment>
<dbReference type="CDD" id="cd00144">
    <property type="entry name" value="MPP_PPP_family"/>
    <property type="match status" value="1"/>
</dbReference>
<evidence type="ECO:0000256" key="5">
    <source>
        <dbReference type="ARBA" id="ARBA00023211"/>
    </source>
</evidence>
<dbReference type="Gene3D" id="3.60.21.10">
    <property type="match status" value="1"/>
</dbReference>
<keyword evidence="13" id="KW-1185">Reference proteome</keyword>
<organism evidence="12 13">
    <name type="scientific">Necator americanus</name>
    <name type="common">Human hookworm</name>
    <dbReference type="NCBI Taxonomy" id="51031"/>
    <lineage>
        <taxon>Eukaryota</taxon>
        <taxon>Metazoa</taxon>
        <taxon>Ecdysozoa</taxon>
        <taxon>Nematoda</taxon>
        <taxon>Chromadorea</taxon>
        <taxon>Rhabditida</taxon>
        <taxon>Rhabditina</taxon>
        <taxon>Rhabditomorpha</taxon>
        <taxon>Strongyloidea</taxon>
        <taxon>Ancylostomatidae</taxon>
        <taxon>Bunostominae</taxon>
        <taxon>Necator</taxon>
    </lineage>
</organism>
<evidence type="ECO:0000256" key="8">
    <source>
        <dbReference type="RuleBase" id="RU004273"/>
    </source>
</evidence>
<dbReference type="PANTHER" id="PTHR11668">
    <property type="entry name" value="SERINE/THREONINE PROTEIN PHOSPHATASE"/>
    <property type="match status" value="1"/>
</dbReference>
<evidence type="ECO:0000256" key="3">
    <source>
        <dbReference type="ARBA" id="ARBA00022801"/>
    </source>
</evidence>
<dbReference type="InterPro" id="IPR050341">
    <property type="entry name" value="PP1_catalytic_subunit"/>
</dbReference>
<comment type="catalytic activity">
    <reaction evidence="6">
        <text>O-phospho-L-seryl-[protein] + H2O = L-seryl-[protein] + phosphate</text>
        <dbReference type="Rhea" id="RHEA:20629"/>
        <dbReference type="Rhea" id="RHEA-COMP:9863"/>
        <dbReference type="Rhea" id="RHEA-COMP:11604"/>
        <dbReference type="ChEBI" id="CHEBI:15377"/>
        <dbReference type="ChEBI" id="CHEBI:29999"/>
        <dbReference type="ChEBI" id="CHEBI:43474"/>
        <dbReference type="ChEBI" id="CHEBI:83421"/>
        <dbReference type="EC" id="3.1.3.16"/>
    </reaction>
</comment>